<comment type="similarity">
    <text evidence="2 8">Belongs to the organo anion transporter (TC 2.A.60) family.</text>
</comment>
<feature type="domain" description="Kazal-like" evidence="9">
    <location>
        <begin position="468"/>
        <end position="525"/>
    </location>
</feature>
<dbReference type="CDD" id="cd17336">
    <property type="entry name" value="MFS_SLCO_OATP"/>
    <property type="match status" value="1"/>
</dbReference>
<feature type="transmembrane region" description="Helical" evidence="8">
    <location>
        <begin position="569"/>
        <end position="593"/>
    </location>
</feature>
<evidence type="ECO:0000256" key="5">
    <source>
        <dbReference type="ARBA" id="ARBA00022989"/>
    </source>
</evidence>
<evidence type="ECO:0000313" key="10">
    <source>
        <dbReference type="EMBL" id="CAG6687872.1"/>
    </source>
</evidence>
<evidence type="ECO:0000256" key="2">
    <source>
        <dbReference type="ARBA" id="ARBA00009657"/>
    </source>
</evidence>
<feature type="transmembrane region" description="Helical" evidence="8">
    <location>
        <begin position="39"/>
        <end position="59"/>
    </location>
</feature>
<evidence type="ECO:0000259" key="9">
    <source>
        <dbReference type="PROSITE" id="PS51465"/>
    </source>
</evidence>
<name>A0A8D8X8Q7_9HEMI</name>
<evidence type="ECO:0000256" key="1">
    <source>
        <dbReference type="ARBA" id="ARBA00004651"/>
    </source>
</evidence>
<keyword evidence="4 8" id="KW-0812">Transmembrane</keyword>
<dbReference type="GO" id="GO:0005886">
    <property type="term" value="C:plasma membrane"/>
    <property type="evidence" value="ECO:0007669"/>
    <property type="project" value="UniProtKB-SubCell"/>
</dbReference>
<dbReference type="InterPro" id="IPR036259">
    <property type="entry name" value="MFS_trans_sf"/>
</dbReference>
<evidence type="ECO:0000256" key="4">
    <source>
        <dbReference type="ARBA" id="ARBA00022692"/>
    </source>
</evidence>
<keyword evidence="8" id="KW-0406">Ion transport</keyword>
<feature type="transmembrane region" description="Helical" evidence="8">
    <location>
        <begin position="105"/>
        <end position="127"/>
    </location>
</feature>
<feature type="transmembrane region" description="Helical" evidence="8">
    <location>
        <begin position="429"/>
        <end position="451"/>
    </location>
</feature>
<dbReference type="GO" id="GO:0043252">
    <property type="term" value="P:sodium-independent organic anion transport"/>
    <property type="evidence" value="ECO:0007669"/>
    <property type="project" value="TreeGrafter"/>
</dbReference>
<dbReference type="Gene3D" id="1.20.1250.20">
    <property type="entry name" value="MFS general substrate transporter like domains"/>
    <property type="match status" value="1"/>
</dbReference>
<keyword evidence="7" id="KW-1015">Disulfide bond</keyword>
<feature type="transmembrane region" description="Helical" evidence="8">
    <location>
        <begin position="360"/>
        <end position="381"/>
    </location>
</feature>
<accession>A0A8D8X8Q7</accession>
<dbReference type="AlphaFoldDB" id="A0A8D8X8Q7"/>
<dbReference type="GO" id="GO:0006811">
    <property type="term" value="P:monoatomic ion transport"/>
    <property type="evidence" value="ECO:0007669"/>
    <property type="project" value="UniProtKB-KW"/>
</dbReference>
<feature type="transmembrane region" description="Helical" evidence="8">
    <location>
        <begin position="605"/>
        <end position="630"/>
    </location>
</feature>
<dbReference type="SUPFAM" id="SSF103473">
    <property type="entry name" value="MFS general substrate transporter"/>
    <property type="match status" value="2"/>
</dbReference>
<reference evidence="10" key="1">
    <citation type="submission" date="2021-05" db="EMBL/GenBank/DDBJ databases">
        <authorList>
            <person name="Alioto T."/>
            <person name="Alioto T."/>
            <person name="Gomez Garrido J."/>
        </authorList>
    </citation>
    <scope>NUCLEOTIDE SEQUENCE</scope>
</reference>
<dbReference type="InterPro" id="IPR002350">
    <property type="entry name" value="Kazal_dom"/>
</dbReference>
<keyword evidence="3" id="KW-1003">Cell membrane</keyword>
<proteinExistence type="inferred from homology"/>
<dbReference type="PANTHER" id="PTHR11388:SF131">
    <property type="entry name" value="SOLUTE CARRIER ORGANIC ANION TRANSPORTER FAMILY MEMBER"/>
    <property type="match status" value="1"/>
</dbReference>
<feature type="transmembrane region" description="Helical" evidence="8">
    <location>
        <begin position="79"/>
        <end position="98"/>
    </location>
</feature>
<dbReference type="EMBL" id="HBUF01283792">
    <property type="protein sequence ID" value="CAG6687872.1"/>
    <property type="molecule type" value="Transcribed_RNA"/>
</dbReference>
<dbReference type="PROSITE" id="PS51465">
    <property type="entry name" value="KAZAL_2"/>
    <property type="match status" value="1"/>
</dbReference>
<keyword evidence="8" id="KW-0813">Transport</keyword>
<sequence>MDLFLQIIMEKDKTASETTCGLLTFKPAWLQKYATSKHFLVVYGLLGTIQAMSFVYFIATLTTIERRFKITSRTTGLMLSGNEVSQIMLALVLSYYGGQRNRPRWIAWGVACSSVSCFIVALPHFIFGPGEDALALTTEYLDHNKLYGHNETLTKEPICIPGARVPKCEHETFNIIPPILIFISQFVLGVGTTLYFSLGQTYLDDNTKKRNTPKLLGFSLALRTMGPALGFLIGSMCLRIYIDPSLHPVIAHNDPRWLGAWWLGWLALGSVMMLFAFLISMFPKKLPTRQKKNTPQLSGKENGALTLDIIDEKPVKVNENGTNNNGDLTVKPKTVEAKATELIELKDFPQALKKLLMNRLLMTNIWSGVFYILGGSGYITYLTKYIEVQFHQSAANASIITGPAAILSMCLGFLVSGHVISKFKPGPKYLLGWNVIVGSFMVMGQLVSIFISCEDTAFQGYDPETSRMEFVNECNINCGCETLKYSPVCHQATQVTFYSACHAGCRSSKSINAVTREYTNCSCVSTGLLYQSDVTPKINILGGGMFEYQVPEDSVVTSGTCASQCGHSFMLWIGIMCVLHALTSSGKIGNILVNYRAVSPEEKSFAQGMSLLMVSLFAFIPGPILFGMIIDSTCMIWDNSCGTKGNCKLYDKENFRFKINALGACITVLGVLLDSFVCYWGRHLNLYDEEETVAMSLSSEEKKSTEKKETI</sequence>
<evidence type="ECO:0000256" key="6">
    <source>
        <dbReference type="ARBA" id="ARBA00023136"/>
    </source>
</evidence>
<feature type="transmembrane region" description="Helical" evidence="8">
    <location>
        <begin position="220"/>
        <end position="242"/>
    </location>
</feature>
<keyword evidence="6 8" id="KW-0472">Membrane</keyword>
<evidence type="ECO:0000256" key="8">
    <source>
        <dbReference type="RuleBase" id="RU362056"/>
    </source>
</evidence>
<comment type="subcellular location">
    <subcellularLocation>
        <location evidence="1 8">Cell membrane</location>
        <topology evidence="1 8">Multi-pass membrane protein</topology>
    </subcellularLocation>
</comment>
<feature type="transmembrane region" description="Helical" evidence="8">
    <location>
        <begin position="393"/>
        <end position="417"/>
    </location>
</feature>
<feature type="transmembrane region" description="Helical" evidence="8">
    <location>
        <begin position="262"/>
        <end position="282"/>
    </location>
</feature>
<feature type="transmembrane region" description="Helical" evidence="8">
    <location>
        <begin position="659"/>
        <end position="680"/>
    </location>
</feature>
<dbReference type="Pfam" id="PF03137">
    <property type="entry name" value="OATP"/>
    <property type="match status" value="1"/>
</dbReference>
<dbReference type="NCBIfam" id="TIGR00805">
    <property type="entry name" value="oat"/>
    <property type="match status" value="1"/>
</dbReference>
<dbReference type="GO" id="GO:0015347">
    <property type="term" value="F:sodium-independent organic anion transmembrane transporter activity"/>
    <property type="evidence" value="ECO:0007669"/>
    <property type="project" value="TreeGrafter"/>
</dbReference>
<keyword evidence="5 8" id="KW-1133">Transmembrane helix</keyword>
<evidence type="ECO:0000256" key="7">
    <source>
        <dbReference type="ARBA" id="ARBA00023157"/>
    </source>
</evidence>
<feature type="transmembrane region" description="Helical" evidence="8">
    <location>
        <begin position="175"/>
        <end position="199"/>
    </location>
</feature>
<evidence type="ECO:0000256" key="3">
    <source>
        <dbReference type="ARBA" id="ARBA00022475"/>
    </source>
</evidence>
<dbReference type="InterPro" id="IPR004156">
    <property type="entry name" value="OATP"/>
</dbReference>
<dbReference type="PANTHER" id="PTHR11388">
    <property type="entry name" value="ORGANIC ANION TRANSPORTER"/>
    <property type="match status" value="1"/>
</dbReference>
<protein>
    <recommendedName>
        <fullName evidence="8">Solute carrier organic anion transporter family member</fullName>
    </recommendedName>
</protein>
<organism evidence="10">
    <name type="scientific">Cacopsylla melanoneura</name>
    <dbReference type="NCBI Taxonomy" id="428564"/>
    <lineage>
        <taxon>Eukaryota</taxon>
        <taxon>Metazoa</taxon>
        <taxon>Ecdysozoa</taxon>
        <taxon>Arthropoda</taxon>
        <taxon>Hexapoda</taxon>
        <taxon>Insecta</taxon>
        <taxon>Pterygota</taxon>
        <taxon>Neoptera</taxon>
        <taxon>Paraneoptera</taxon>
        <taxon>Hemiptera</taxon>
        <taxon>Sternorrhyncha</taxon>
        <taxon>Psylloidea</taxon>
        <taxon>Psyllidae</taxon>
        <taxon>Psyllinae</taxon>
        <taxon>Cacopsylla</taxon>
    </lineage>
</organism>